<organism evidence="6 7">
    <name type="scientific">Cyanidium caldarium</name>
    <name type="common">Red alga</name>
    <dbReference type="NCBI Taxonomy" id="2771"/>
    <lineage>
        <taxon>Eukaryota</taxon>
        <taxon>Rhodophyta</taxon>
        <taxon>Bangiophyceae</taxon>
        <taxon>Cyanidiales</taxon>
        <taxon>Cyanidiaceae</taxon>
        <taxon>Cyanidium</taxon>
    </lineage>
</organism>
<comment type="pathway">
    <text evidence="4">Protein modification; protein glycosylation.</text>
</comment>
<protein>
    <recommendedName>
        <fullName evidence="4">Dolichol-phosphate mannosyltransferase subunit 1</fullName>
        <ecNumber evidence="4">2.4.1.83</ecNumber>
    </recommendedName>
</protein>
<evidence type="ECO:0000256" key="3">
    <source>
        <dbReference type="ARBA" id="ARBA00022679"/>
    </source>
</evidence>
<accession>A0AAV9J023</accession>
<keyword evidence="2 4" id="KW-0328">Glycosyltransferase</keyword>
<dbReference type="EC" id="2.4.1.83" evidence="4"/>
<dbReference type="Pfam" id="PF00535">
    <property type="entry name" value="Glycos_transf_2"/>
    <property type="match status" value="1"/>
</dbReference>
<comment type="subcellular location">
    <subcellularLocation>
        <location evidence="4">Endoplasmic reticulum</location>
    </subcellularLocation>
</comment>
<evidence type="ECO:0000313" key="6">
    <source>
        <dbReference type="EMBL" id="KAK4537679.1"/>
    </source>
</evidence>
<dbReference type="Proteomes" id="UP001301350">
    <property type="component" value="Unassembled WGS sequence"/>
</dbReference>
<feature type="domain" description="Glycosyltransferase 2-like" evidence="5">
    <location>
        <begin position="5"/>
        <end position="181"/>
    </location>
</feature>
<dbReference type="SUPFAM" id="SSF53448">
    <property type="entry name" value="Nucleotide-diphospho-sugar transferases"/>
    <property type="match status" value="1"/>
</dbReference>
<evidence type="ECO:0000256" key="4">
    <source>
        <dbReference type="RuleBase" id="RU365083"/>
    </source>
</evidence>
<dbReference type="CDD" id="cd06442">
    <property type="entry name" value="DPM1_like"/>
    <property type="match status" value="1"/>
</dbReference>
<dbReference type="GO" id="GO:0004582">
    <property type="term" value="F:dolichyl-phosphate beta-D-mannosyltransferase activity"/>
    <property type="evidence" value="ECO:0007669"/>
    <property type="project" value="UniProtKB-UniRule"/>
</dbReference>
<dbReference type="AlphaFoldDB" id="A0AAV9J023"/>
<dbReference type="EMBL" id="JANCYW010000013">
    <property type="protein sequence ID" value="KAK4537679.1"/>
    <property type="molecule type" value="Genomic_DNA"/>
</dbReference>
<dbReference type="PANTHER" id="PTHR43398">
    <property type="entry name" value="DOLICHOL-PHOSPHATE MANNOSYLTRANSFERASE SUBUNIT 1"/>
    <property type="match status" value="1"/>
</dbReference>
<dbReference type="FunFam" id="3.90.550.10:FF:000122">
    <property type="entry name" value="Dolichol-phosphate mannosyltransferase subunit 1"/>
    <property type="match status" value="1"/>
</dbReference>
<comment type="catalytic activity">
    <reaction evidence="4">
        <text>a di-trans,poly-cis-dolichyl phosphate + GDP-alpha-D-mannose = a di-trans,poly-cis-dolichyl beta-D-mannosyl phosphate + GDP</text>
        <dbReference type="Rhea" id="RHEA:21184"/>
        <dbReference type="Rhea" id="RHEA-COMP:19498"/>
        <dbReference type="Rhea" id="RHEA-COMP:19501"/>
        <dbReference type="ChEBI" id="CHEBI:57527"/>
        <dbReference type="ChEBI" id="CHEBI:57683"/>
        <dbReference type="ChEBI" id="CHEBI:58189"/>
        <dbReference type="ChEBI" id="CHEBI:58211"/>
    </reaction>
</comment>
<evidence type="ECO:0000313" key="7">
    <source>
        <dbReference type="Proteomes" id="UP001301350"/>
    </source>
</evidence>
<comment type="similarity">
    <text evidence="1 4">Belongs to the glycosyltransferase 2 family.</text>
</comment>
<sequence length="245" mass="27057">MCFYSVILPTYNERENLPYVVALLDWAFEQAGARERYEVVVVDDGSPDGTAAVARRLQSFLGAERVVLAERPGKLGLGTAYRHGLERVSGACTHVVLMDADLSHHPLALPRMIACAEATAADIVTGTRYGGGDGAGVCGWNWRRKAVSSVANALAQTLLAPGASDLTGSFRLYRRPALQQLLAVTHSRGYVFQMEVMVRATRQFGFRVAEVPIVFVDRMFYGESKLGRQDIVEYLLGLWRLFWTV</sequence>
<dbReference type="GO" id="GO:0006488">
    <property type="term" value="P:dolichol-linked oligosaccharide biosynthetic process"/>
    <property type="evidence" value="ECO:0007669"/>
    <property type="project" value="TreeGrafter"/>
</dbReference>
<evidence type="ECO:0000256" key="2">
    <source>
        <dbReference type="ARBA" id="ARBA00022676"/>
    </source>
</evidence>
<name>A0AAV9J023_CYACA</name>
<dbReference type="InterPro" id="IPR029044">
    <property type="entry name" value="Nucleotide-diphossugar_trans"/>
</dbReference>
<comment type="function">
    <text evidence="4">Transfers mannose from GDP-mannose to dolichol monophosphate to form dolichol phosphate mannose (Dol-P-Man) which is the mannosyl donor in pathways leading to N-glycosylation, glycosyl phosphatidylinositol membrane anchoring, and O-mannosylation of proteins.</text>
</comment>
<dbReference type="GO" id="GO:0035269">
    <property type="term" value="P:protein O-linked glycosylation via mannose"/>
    <property type="evidence" value="ECO:0007669"/>
    <property type="project" value="TreeGrafter"/>
</dbReference>
<evidence type="ECO:0000259" key="5">
    <source>
        <dbReference type="Pfam" id="PF00535"/>
    </source>
</evidence>
<reference evidence="6 7" key="1">
    <citation type="submission" date="2022-07" db="EMBL/GenBank/DDBJ databases">
        <title>Genome-wide signatures of adaptation to extreme environments.</title>
        <authorList>
            <person name="Cho C.H."/>
            <person name="Yoon H.S."/>
        </authorList>
    </citation>
    <scope>NUCLEOTIDE SEQUENCE [LARGE SCALE GENOMIC DNA]</scope>
    <source>
        <strain evidence="6 7">DBV 063 E5</strain>
    </source>
</reference>
<proteinExistence type="inferred from homology"/>
<dbReference type="InterPro" id="IPR001173">
    <property type="entry name" value="Glyco_trans_2-like"/>
</dbReference>
<keyword evidence="7" id="KW-1185">Reference proteome</keyword>
<dbReference type="GO" id="GO:0005789">
    <property type="term" value="C:endoplasmic reticulum membrane"/>
    <property type="evidence" value="ECO:0007669"/>
    <property type="project" value="TreeGrafter"/>
</dbReference>
<comment type="subunit">
    <text evidence="4">Component of the dolichol-phosphate mannose (DPM) synthase complex.</text>
</comment>
<gene>
    <name evidence="6" type="ORF">CDCA_CDCA13G3704</name>
</gene>
<dbReference type="GO" id="GO:0006506">
    <property type="term" value="P:GPI anchor biosynthetic process"/>
    <property type="evidence" value="ECO:0007669"/>
    <property type="project" value="TreeGrafter"/>
</dbReference>
<dbReference type="InterPro" id="IPR039528">
    <property type="entry name" value="DPM1-like"/>
</dbReference>
<comment type="caution">
    <text evidence="6">The sequence shown here is derived from an EMBL/GenBank/DDBJ whole genome shotgun (WGS) entry which is preliminary data.</text>
</comment>
<dbReference type="Gene3D" id="3.90.550.10">
    <property type="entry name" value="Spore Coat Polysaccharide Biosynthesis Protein SpsA, Chain A"/>
    <property type="match status" value="1"/>
</dbReference>
<keyword evidence="4" id="KW-0256">Endoplasmic reticulum</keyword>
<dbReference type="PANTHER" id="PTHR43398:SF1">
    <property type="entry name" value="DOLICHOL-PHOSPHATE MANNOSYLTRANSFERASE SUBUNIT 1"/>
    <property type="match status" value="1"/>
</dbReference>
<keyword evidence="3 4" id="KW-0808">Transferase</keyword>
<evidence type="ECO:0000256" key="1">
    <source>
        <dbReference type="ARBA" id="ARBA00006739"/>
    </source>
</evidence>